<reference evidence="3" key="1">
    <citation type="journal article" date="2013" name="Genome Announc.">
        <title>Draft genome sequence of the basidiomycetous yeast-like fungus Pseudozyma hubeiensis SY62, which produces an abundant amount of the biosurfactant mannosylerythritol lipids.</title>
        <authorList>
            <person name="Konishi M."/>
            <person name="Hatada Y."/>
            <person name="Horiuchi J."/>
        </authorList>
    </citation>
    <scope>NUCLEOTIDE SEQUENCE [LARGE SCALE GENOMIC DNA]</scope>
    <source>
        <strain evidence="3">SY62</strain>
    </source>
</reference>
<dbReference type="AlphaFoldDB" id="R9P390"/>
<dbReference type="HOGENOM" id="CLU_1845990_0_0_1"/>
<organism evidence="2 3">
    <name type="scientific">Pseudozyma hubeiensis (strain SY62)</name>
    <name type="common">Yeast</name>
    <dbReference type="NCBI Taxonomy" id="1305764"/>
    <lineage>
        <taxon>Eukaryota</taxon>
        <taxon>Fungi</taxon>
        <taxon>Dikarya</taxon>
        <taxon>Basidiomycota</taxon>
        <taxon>Ustilaginomycotina</taxon>
        <taxon>Ustilaginomycetes</taxon>
        <taxon>Ustilaginales</taxon>
        <taxon>Ustilaginaceae</taxon>
        <taxon>Pseudozyma</taxon>
    </lineage>
</organism>
<feature type="region of interest" description="Disordered" evidence="1">
    <location>
        <begin position="1"/>
        <end position="37"/>
    </location>
</feature>
<gene>
    <name evidence="2" type="ORF">PHSY_003471</name>
</gene>
<evidence type="ECO:0000313" key="2">
    <source>
        <dbReference type="EMBL" id="GAC95893.1"/>
    </source>
</evidence>
<name>R9P390_PSEHS</name>
<dbReference type="EMBL" id="DF238799">
    <property type="protein sequence ID" value="GAC95893.1"/>
    <property type="molecule type" value="Genomic_DNA"/>
</dbReference>
<dbReference type="GeneID" id="24108759"/>
<accession>R9P390</accession>
<evidence type="ECO:0000256" key="1">
    <source>
        <dbReference type="SAM" id="MobiDB-lite"/>
    </source>
</evidence>
<protein>
    <submittedName>
        <fullName evidence="2">DNA polymerase zeta catalytic subunit</fullName>
    </submittedName>
</protein>
<proteinExistence type="predicted"/>
<dbReference type="RefSeq" id="XP_012189480.1">
    <property type="nucleotide sequence ID" value="XM_012334090.1"/>
</dbReference>
<keyword evidence="3" id="KW-1185">Reference proteome</keyword>
<evidence type="ECO:0000313" key="3">
    <source>
        <dbReference type="Proteomes" id="UP000014071"/>
    </source>
</evidence>
<sequence length="139" mass="14933">MTAGNSRRKTLEAGKRRGAVAADFSSHRTGSGSPLEPANGVVDIARWLSLLLPSTLPQSLHQHGRKHSVKAFRDSRQNIDRLSRAKHAALRSASATAFASAYDEHNNRTRLASVVAHQDTGLGGHAHLDVGGAEVELRQ</sequence>
<dbReference type="Proteomes" id="UP000014071">
    <property type="component" value="Unassembled WGS sequence"/>
</dbReference>